<dbReference type="SUPFAM" id="SSF48439">
    <property type="entry name" value="Protein prenylyltransferase"/>
    <property type="match status" value="1"/>
</dbReference>
<dbReference type="EMBL" id="JAAARO010000021">
    <property type="protein sequence ID" value="KAF5729287.1"/>
    <property type="molecule type" value="Genomic_DNA"/>
</dbReference>
<accession>A0A7J7C615</accession>
<protein>
    <recommendedName>
        <fullName evidence="3 9">Geranylgeranyl transferase type-2 subunit alpha</fullName>
        <ecNumber evidence="2 9">2.5.1.60</ecNumber>
    </recommendedName>
    <alternativeName>
        <fullName evidence="7 9">Geranylgeranyl transferase type II subunit alpha</fullName>
    </alternativeName>
</protein>
<dbReference type="PANTHER" id="PTHR11129:SF2">
    <property type="entry name" value="GERANYLGERANYL TRANSFERASE TYPE-2 SUBUNIT ALPHA"/>
    <property type="match status" value="1"/>
</dbReference>
<reference evidence="10 11" key="1">
    <citation type="journal article" date="2020" name="Nat. Commun.">
        <title>Genome of Tripterygium wilfordii and identification of cytochrome P450 involved in triptolide biosynthesis.</title>
        <authorList>
            <person name="Tu L."/>
            <person name="Su P."/>
            <person name="Zhang Z."/>
            <person name="Gao L."/>
            <person name="Wang J."/>
            <person name="Hu T."/>
            <person name="Zhou J."/>
            <person name="Zhang Y."/>
            <person name="Zhao Y."/>
            <person name="Liu Y."/>
            <person name="Song Y."/>
            <person name="Tong Y."/>
            <person name="Lu Y."/>
            <person name="Yang J."/>
            <person name="Xu C."/>
            <person name="Jia M."/>
            <person name="Peters R.J."/>
            <person name="Huang L."/>
            <person name="Gao W."/>
        </authorList>
    </citation>
    <scope>NUCLEOTIDE SEQUENCE [LARGE SCALE GENOMIC DNA]</scope>
    <source>
        <strain evidence="11">cv. XIE 37</strain>
        <tissue evidence="10">Leaf</tissue>
    </source>
</reference>
<comment type="catalytic activity">
    <reaction evidence="8 9">
        <text>geranylgeranyl diphosphate + L-cysteinyl-[protein] = S-geranylgeranyl-L-cysteinyl-[protein] + diphosphate</text>
        <dbReference type="Rhea" id="RHEA:21240"/>
        <dbReference type="Rhea" id="RHEA-COMP:10131"/>
        <dbReference type="Rhea" id="RHEA-COMP:11537"/>
        <dbReference type="ChEBI" id="CHEBI:29950"/>
        <dbReference type="ChEBI" id="CHEBI:33019"/>
        <dbReference type="ChEBI" id="CHEBI:57533"/>
        <dbReference type="ChEBI" id="CHEBI:86021"/>
        <dbReference type="EC" id="2.5.1.60"/>
    </reaction>
</comment>
<keyword evidence="11" id="KW-1185">Reference proteome</keyword>
<dbReference type="Gene3D" id="1.25.40.120">
    <property type="entry name" value="Protein prenylyltransferase"/>
    <property type="match status" value="2"/>
</dbReference>
<evidence type="ECO:0000256" key="4">
    <source>
        <dbReference type="ARBA" id="ARBA00022602"/>
    </source>
</evidence>
<name>A0A7J7C615_TRIWF</name>
<comment type="caution">
    <text evidence="10">The sequence shown here is derived from an EMBL/GenBank/DDBJ whole genome shotgun (WGS) entry which is preliminary data.</text>
</comment>
<dbReference type="Gene3D" id="3.80.10.10">
    <property type="entry name" value="Ribonuclease Inhibitor"/>
    <property type="match status" value="1"/>
</dbReference>
<gene>
    <name evidence="10" type="ORF">HS088_TW21G01450</name>
</gene>
<dbReference type="PROSITE" id="PS51147">
    <property type="entry name" value="PFTA"/>
    <property type="match status" value="5"/>
</dbReference>
<evidence type="ECO:0000256" key="3">
    <source>
        <dbReference type="ARBA" id="ARBA00014772"/>
    </source>
</evidence>
<dbReference type="GO" id="GO:0004663">
    <property type="term" value="F:Rab geranylgeranyltransferase activity"/>
    <property type="evidence" value="ECO:0007669"/>
    <property type="project" value="UniProtKB-UniRule"/>
</dbReference>
<dbReference type="InParanoid" id="A0A7J7C615"/>
<dbReference type="SUPFAM" id="SSF52058">
    <property type="entry name" value="L domain-like"/>
    <property type="match status" value="1"/>
</dbReference>
<keyword evidence="6" id="KW-0677">Repeat</keyword>
<dbReference type="AlphaFoldDB" id="A0A7J7C615"/>
<dbReference type="Pfam" id="PF13516">
    <property type="entry name" value="LRR_6"/>
    <property type="match status" value="1"/>
</dbReference>
<dbReference type="Proteomes" id="UP000593562">
    <property type="component" value="Unassembled WGS sequence"/>
</dbReference>
<evidence type="ECO:0000256" key="1">
    <source>
        <dbReference type="ARBA" id="ARBA00006734"/>
    </source>
</evidence>
<dbReference type="InterPro" id="IPR002088">
    <property type="entry name" value="Prenyl_trans_a"/>
</dbReference>
<keyword evidence="5 9" id="KW-0808">Transferase</keyword>
<dbReference type="PROSITE" id="PS51450">
    <property type="entry name" value="LRR"/>
    <property type="match status" value="1"/>
</dbReference>
<dbReference type="FunFam" id="3.80.10.10:FF:000756">
    <property type="entry name" value="Rab geranylgeranyl transferase like protein"/>
    <property type="match status" value="1"/>
</dbReference>
<evidence type="ECO:0000256" key="6">
    <source>
        <dbReference type="ARBA" id="ARBA00022737"/>
    </source>
</evidence>
<evidence type="ECO:0000256" key="7">
    <source>
        <dbReference type="ARBA" id="ARBA00031267"/>
    </source>
</evidence>
<evidence type="ECO:0000256" key="2">
    <source>
        <dbReference type="ARBA" id="ARBA00012656"/>
    </source>
</evidence>
<dbReference type="FunFam" id="1.25.40.120:FF:000035">
    <property type="entry name" value="Geranylgeranyl transferase type-2 subunit alpha"/>
    <property type="match status" value="1"/>
</dbReference>
<dbReference type="PANTHER" id="PTHR11129">
    <property type="entry name" value="PROTEIN FARNESYLTRANSFERASE ALPHA SUBUNIT/RAB GERANYLGERANYL TRANSFERASE ALPHA SUBUNIT"/>
    <property type="match status" value="1"/>
</dbReference>
<comment type="similarity">
    <text evidence="1 9">Belongs to the protein prenyltransferase subunit alpha family.</text>
</comment>
<comment type="function">
    <text evidence="9">Catalyzes the transfer of a geranyl-geranyl moiety from geranyl-geranyl pyrophosphate to cysteines occuring in specific C-terminal amino acid sequences.</text>
</comment>
<proteinExistence type="inferred from homology"/>
<keyword evidence="4 9" id="KW-0637">Prenyltransferase</keyword>
<dbReference type="EC" id="2.5.1.60" evidence="2 9"/>
<organism evidence="10 11">
    <name type="scientific">Tripterygium wilfordii</name>
    <name type="common">Thunder God vine</name>
    <dbReference type="NCBI Taxonomy" id="458696"/>
    <lineage>
        <taxon>Eukaryota</taxon>
        <taxon>Viridiplantae</taxon>
        <taxon>Streptophyta</taxon>
        <taxon>Embryophyta</taxon>
        <taxon>Tracheophyta</taxon>
        <taxon>Spermatophyta</taxon>
        <taxon>Magnoliopsida</taxon>
        <taxon>eudicotyledons</taxon>
        <taxon>Gunneridae</taxon>
        <taxon>Pentapetalae</taxon>
        <taxon>rosids</taxon>
        <taxon>fabids</taxon>
        <taxon>Celastrales</taxon>
        <taxon>Celastraceae</taxon>
        <taxon>Tripterygium</taxon>
    </lineage>
</organism>
<dbReference type="InterPro" id="IPR001611">
    <property type="entry name" value="Leu-rich_rpt"/>
</dbReference>
<dbReference type="GO" id="GO:0097354">
    <property type="term" value="P:prenylation"/>
    <property type="evidence" value="ECO:0007669"/>
    <property type="project" value="UniProtKB-UniRule"/>
</dbReference>
<evidence type="ECO:0000313" key="10">
    <source>
        <dbReference type="EMBL" id="KAF5729287.1"/>
    </source>
</evidence>
<evidence type="ECO:0000256" key="8">
    <source>
        <dbReference type="ARBA" id="ARBA00047658"/>
    </source>
</evidence>
<dbReference type="Pfam" id="PF01239">
    <property type="entry name" value="PPTA"/>
    <property type="match status" value="5"/>
</dbReference>
<sequence>MHGRPRKPLKPEDVAASAAKAQKLRALQSQFLANHHEKNYTKEGLEVSAKLLEINPECSTAWNYRKLAVEHFLSQSESDAGSVKAILDEELRVVVSALRQNYKAYGAWHHRKWVIAEGHSSIDDELKLLDHFQKADSRNFHAWNYRRFVTALNNRSDKDELDYTENMIETNFSNYSAWHNRSVLLSNLLKKKVEGFLSKEDILKKEYEFVHQALFTDPDDQSGWFYHLWLLYQTFNAESPSLISTWPAHGSELTVSSDRFLYGSPSSSTFSTLHFESGKLPLVLYFNQPVEGVNKSTITVKSELSIINDLNWKPLSTNDSHLSQIWVAYLSFHDIKLEALKANSVEVSVWHSQGIFSSSGSLQGQPFQFAFKVNAQEVETDPAARQDGTSISWEDKNFYETKIGEASPILPFRQLNENDDHEPVDSKWHVDIIAEEIDHFRELSEMDCKIGKLTLARLLTAHDALTFPSTNKLVYSEEVLKLYTELIRLDPMHAEYYKDKHSLALLQKVTSCRESLLERCFHYKDLTSLGIGVPVCLRLNNLSISRLGSIENLLWVQMLDLSHNDIRSIEGLEAMQLLSCLCLKNNKLGSVSALEPLRSLKSLKVLDISYNEIGAHSIDTKKYLCSSPFLHLVESERNHDETMTSSINASDYWKFSLIFEGLSLTQLDIAGNAITNENFKSFLVKLLPTLEWLDGEHVL</sequence>
<evidence type="ECO:0000256" key="5">
    <source>
        <dbReference type="ARBA" id="ARBA00022679"/>
    </source>
</evidence>
<dbReference type="GO" id="GO:0005968">
    <property type="term" value="C:Rab-protein geranylgeranyltransferase complex"/>
    <property type="evidence" value="ECO:0007669"/>
    <property type="project" value="TreeGrafter"/>
</dbReference>
<evidence type="ECO:0000313" key="11">
    <source>
        <dbReference type="Proteomes" id="UP000593562"/>
    </source>
</evidence>
<dbReference type="InterPro" id="IPR032675">
    <property type="entry name" value="LRR_dom_sf"/>
</dbReference>
<evidence type="ECO:0000256" key="9">
    <source>
        <dbReference type="RuleBase" id="RU367120"/>
    </source>
</evidence>
<dbReference type="FunCoup" id="A0A7J7C615">
    <property type="interactions" value="4115"/>
</dbReference>